<dbReference type="SMART" id="SM00507">
    <property type="entry name" value="HNHc"/>
    <property type="match status" value="1"/>
</dbReference>
<evidence type="ECO:0000313" key="4">
    <source>
        <dbReference type="Proteomes" id="UP000756387"/>
    </source>
</evidence>
<keyword evidence="4" id="KW-1185">Reference proteome</keyword>
<dbReference type="Proteomes" id="UP000756387">
    <property type="component" value="Unassembled WGS sequence"/>
</dbReference>
<dbReference type="Pfam" id="PF02720">
    <property type="entry name" value="DUF222"/>
    <property type="match status" value="1"/>
</dbReference>
<organism evidence="3 4">
    <name type="scientific">Nocardioides malaquae</name>
    <dbReference type="NCBI Taxonomy" id="2773426"/>
    <lineage>
        <taxon>Bacteria</taxon>
        <taxon>Bacillati</taxon>
        <taxon>Actinomycetota</taxon>
        <taxon>Actinomycetes</taxon>
        <taxon>Propionibacteriales</taxon>
        <taxon>Nocardioidaceae</taxon>
        <taxon>Nocardioides</taxon>
    </lineage>
</organism>
<protein>
    <submittedName>
        <fullName evidence="3">DUF222 domain-containing protein</fullName>
    </submittedName>
</protein>
<feature type="domain" description="HNH nuclease" evidence="2">
    <location>
        <begin position="360"/>
        <end position="412"/>
    </location>
</feature>
<evidence type="ECO:0000256" key="1">
    <source>
        <dbReference type="ARBA" id="ARBA00023450"/>
    </source>
</evidence>
<dbReference type="Pfam" id="PF01844">
    <property type="entry name" value="HNH"/>
    <property type="match status" value="1"/>
</dbReference>
<dbReference type="InterPro" id="IPR003615">
    <property type="entry name" value="HNH_nuc"/>
</dbReference>
<name>A0ABR9RWV0_9ACTN</name>
<comment type="similarity">
    <text evidence="1">Belongs to the Rv1128c/1148c/1588c/1702c/1945/3466 family.</text>
</comment>
<dbReference type="Gene3D" id="1.10.30.50">
    <property type="match status" value="1"/>
</dbReference>
<comment type="caution">
    <text evidence="3">The sequence shown here is derived from an EMBL/GenBank/DDBJ whole genome shotgun (WGS) entry which is preliminary data.</text>
</comment>
<accession>A0ABR9RWV0</accession>
<evidence type="ECO:0000313" key="3">
    <source>
        <dbReference type="EMBL" id="MBE7326013.1"/>
    </source>
</evidence>
<proteinExistence type="inferred from homology"/>
<dbReference type="InterPro" id="IPR002711">
    <property type="entry name" value="HNH"/>
</dbReference>
<dbReference type="CDD" id="cd00085">
    <property type="entry name" value="HNHc"/>
    <property type="match status" value="1"/>
</dbReference>
<dbReference type="InterPro" id="IPR003870">
    <property type="entry name" value="DUF222"/>
</dbReference>
<dbReference type="RefSeq" id="WP_193639344.1">
    <property type="nucleotide sequence ID" value="NZ_JADCSA010000022.1"/>
</dbReference>
<reference evidence="3 4" key="1">
    <citation type="submission" date="2020-10" db="EMBL/GenBank/DDBJ databases">
        <title>Nocardioides sp. isolated from sludge.</title>
        <authorList>
            <person name="Zhang X."/>
        </authorList>
    </citation>
    <scope>NUCLEOTIDE SEQUENCE [LARGE SCALE GENOMIC DNA]</scope>
    <source>
        <strain evidence="3 4">Y6</strain>
    </source>
</reference>
<dbReference type="EMBL" id="JADCSA010000022">
    <property type="protein sequence ID" value="MBE7326013.1"/>
    <property type="molecule type" value="Genomic_DNA"/>
</dbReference>
<gene>
    <name evidence="3" type="ORF">IEQ44_15290</name>
</gene>
<evidence type="ECO:0000259" key="2">
    <source>
        <dbReference type="SMART" id="SM00507"/>
    </source>
</evidence>
<sequence>MSSKAVGEVDRMSRVLAAWAVIEAELKALAEVNPIFMSTEEKAEALKRSVALETQLTELRLRLMASSGDVAQVSGCRSVASWMARETRVRRGDATADLTLAVTLDRDLPVLAAAVREARVNIGQARVIATAIAELPDRVGKEVRDKAEAMLVQLAAEHDPADLAKLGRRILELVDPQRFEDEERRKLAEAEKHAAEKQRLKMRALGNGLTRISGVVPDAVAARLSTYLHAFTNPRLSDGAVRRTADEKTQAEKQGTGLVVNHPRRLAEAFGQLLETLDPSRLPIHGGDATNVTVTISFADLKSGLGMATLDNGTPGDGFDTITASQARRLACNARIIPAVLGTDSEVLDLGRAFRLFTKAQRRALLLRDTTCRAEGCTIPGTWTEAHHLMPWSHGGTTDLANAVLLCSRHHHRAHDDTYDMTRLASGDYRFHRRR</sequence>